<sequence length="48" mass="5377">MAASIAVEPVYITFNKDKRPVIVRPKGKPTTNDNAERPVIVRDDPKTK</sequence>
<dbReference type="Proteomes" id="UP001338125">
    <property type="component" value="Unassembled WGS sequence"/>
</dbReference>
<name>A0ABR0SMN4_9HYPO</name>
<gene>
    <name evidence="2" type="ORF">PT974_06860</name>
</gene>
<feature type="region of interest" description="Disordered" evidence="1">
    <location>
        <begin position="22"/>
        <end position="48"/>
    </location>
</feature>
<proteinExistence type="predicted"/>
<accession>A0ABR0SMN4</accession>
<comment type="caution">
    <text evidence="2">The sequence shown here is derived from an EMBL/GenBank/DDBJ whole genome shotgun (WGS) entry which is preliminary data.</text>
</comment>
<protein>
    <submittedName>
        <fullName evidence="2">Uncharacterized protein</fullName>
    </submittedName>
</protein>
<organism evidence="2 3">
    <name type="scientific">Cladobotryum mycophilum</name>
    <dbReference type="NCBI Taxonomy" id="491253"/>
    <lineage>
        <taxon>Eukaryota</taxon>
        <taxon>Fungi</taxon>
        <taxon>Dikarya</taxon>
        <taxon>Ascomycota</taxon>
        <taxon>Pezizomycotina</taxon>
        <taxon>Sordariomycetes</taxon>
        <taxon>Hypocreomycetidae</taxon>
        <taxon>Hypocreales</taxon>
        <taxon>Hypocreaceae</taxon>
        <taxon>Cladobotryum</taxon>
    </lineage>
</organism>
<keyword evidence="3" id="KW-1185">Reference proteome</keyword>
<dbReference type="EMBL" id="JAVFKD010000012">
    <property type="protein sequence ID" value="KAK5993429.1"/>
    <property type="molecule type" value="Genomic_DNA"/>
</dbReference>
<evidence type="ECO:0000256" key="1">
    <source>
        <dbReference type="SAM" id="MobiDB-lite"/>
    </source>
</evidence>
<evidence type="ECO:0000313" key="2">
    <source>
        <dbReference type="EMBL" id="KAK5993429.1"/>
    </source>
</evidence>
<reference evidence="2 3" key="1">
    <citation type="submission" date="2024-01" db="EMBL/GenBank/DDBJ databases">
        <title>Complete genome of Cladobotryum mycophilum ATHUM6906.</title>
        <authorList>
            <person name="Christinaki A.C."/>
            <person name="Myridakis A.I."/>
            <person name="Kouvelis V.N."/>
        </authorList>
    </citation>
    <scope>NUCLEOTIDE SEQUENCE [LARGE SCALE GENOMIC DNA]</scope>
    <source>
        <strain evidence="2 3">ATHUM6906</strain>
    </source>
</reference>
<feature type="compositionally biased region" description="Basic and acidic residues" evidence="1">
    <location>
        <begin position="34"/>
        <end position="48"/>
    </location>
</feature>
<evidence type="ECO:0000313" key="3">
    <source>
        <dbReference type="Proteomes" id="UP001338125"/>
    </source>
</evidence>